<dbReference type="EMBL" id="JBHPEI010000019">
    <property type="protein sequence ID" value="MFC1799646.1"/>
    <property type="molecule type" value="Genomic_DNA"/>
</dbReference>
<keyword evidence="2" id="KW-0732">Signal</keyword>
<protein>
    <recommendedName>
        <fullName evidence="5">Fibronectin type-III domain-containing protein</fullName>
    </recommendedName>
</protein>
<accession>A0ABV6YNL2</accession>
<dbReference type="SUPFAM" id="SSF69304">
    <property type="entry name" value="Tricorn protease N-terminal domain"/>
    <property type="match status" value="1"/>
</dbReference>
<feature type="region of interest" description="Disordered" evidence="1">
    <location>
        <begin position="137"/>
        <end position="158"/>
    </location>
</feature>
<evidence type="ECO:0000313" key="3">
    <source>
        <dbReference type="EMBL" id="MFC1799646.1"/>
    </source>
</evidence>
<feature type="signal peptide" evidence="2">
    <location>
        <begin position="1"/>
        <end position="17"/>
    </location>
</feature>
<dbReference type="PANTHER" id="PTHR42754:SF1">
    <property type="entry name" value="LIPOPROTEIN"/>
    <property type="match status" value="1"/>
</dbReference>
<dbReference type="Gene3D" id="2.60.40.10">
    <property type="entry name" value="Immunoglobulins"/>
    <property type="match status" value="1"/>
</dbReference>
<keyword evidence="4" id="KW-1185">Reference proteome</keyword>
<reference evidence="3 4" key="1">
    <citation type="submission" date="2024-09" db="EMBL/GenBank/DDBJ databases">
        <authorList>
            <person name="D'Angelo T."/>
        </authorList>
    </citation>
    <scope>NUCLEOTIDE SEQUENCE [LARGE SCALE GENOMIC DNA]</scope>
    <source>
        <strain evidence="3">SAG AM-311-F02</strain>
    </source>
</reference>
<gene>
    <name evidence="3" type="ORF">ACFL2Z_01885</name>
</gene>
<comment type="caution">
    <text evidence="3">The sequence shown here is derived from an EMBL/GenBank/DDBJ whole genome shotgun (WGS) entry which is preliminary data.</text>
</comment>
<dbReference type="InterPro" id="IPR013783">
    <property type="entry name" value="Ig-like_fold"/>
</dbReference>
<sequence length="489" mass="51387">MARILLLSVLCFVFVLGCSKEEESPVDVTPPSSAVNALPAEVTSVPFSISWSGTDSGSGIKHYDVQSRDGDGQWAEWLMATSFTTSDFTGEDGHTYHFRCRAMDNAGNEEEYPDAADAHATVSLGPTVGWEKTIGGAEQDESRSVQQTDDGGYITAGSTRSYGAGGSDVYLVKLSASGEIEWDETYGASDNEGAWTVRQTSDGGYVIVAGTGSFGVQNGGVYLVKVTSVGGLEWERTFDGPGREETRSVIQTSDGGYIITGSTNSIGAGGQDVYLIKVDSSGDLEWEAAFGGTESEIGVAATQTADGGYMVAGATRSYGAGDFDIYLVKTDAAGALVWEKTYGTALKEEAIDMHQTSDNGFVVTGFTESGGGGGQDVYLLKTDSDGNLEWESTFGGSDDENGYSVRQTPDGGYIVAGWTYLSGPNPSDGFLMKTGPGGALQWQRMFGGSEQEGFFEVDTTDDGGYIVAGHTSSFGAGGEDIYIVKSAHN</sequence>
<evidence type="ECO:0008006" key="5">
    <source>
        <dbReference type="Google" id="ProtNLM"/>
    </source>
</evidence>
<evidence type="ECO:0000313" key="4">
    <source>
        <dbReference type="Proteomes" id="UP001594288"/>
    </source>
</evidence>
<proteinExistence type="predicted"/>
<evidence type="ECO:0000256" key="1">
    <source>
        <dbReference type="SAM" id="MobiDB-lite"/>
    </source>
</evidence>
<name>A0ABV6YNL2_UNCEI</name>
<organism evidence="3 4">
    <name type="scientific">Eiseniibacteriota bacterium</name>
    <dbReference type="NCBI Taxonomy" id="2212470"/>
    <lineage>
        <taxon>Bacteria</taxon>
        <taxon>Candidatus Eiseniibacteriota</taxon>
    </lineage>
</organism>
<dbReference type="SUPFAM" id="SSF49265">
    <property type="entry name" value="Fibronectin type III"/>
    <property type="match status" value="1"/>
</dbReference>
<feature type="chain" id="PRO_5047459790" description="Fibronectin type-III domain-containing protein" evidence="2">
    <location>
        <begin position="18"/>
        <end position="489"/>
    </location>
</feature>
<dbReference type="Proteomes" id="UP001594288">
    <property type="component" value="Unassembled WGS sequence"/>
</dbReference>
<evidence type="ECO:0000256" key="2">
    <source>
        <dbReference type="SAM" id="SignalP"/>
    </source>
</evidence>
<dbReference type="InterPro" id="IPR036116">
    <property type="entry name" value="FN3_sf"/>
</dbReference>
<dbReference type="PANTHER" id="PTHR42754">
    <property type="entry name" value="ENDOGLUCANASE"/>
    <property type="match status" value="1"/>
</dbReference>
<dbReference type="PROSITE" id="PS51257">
    <property type="entry name" value="PROKAR_LIPOPROTEIN"/>
    <property type="match status" value="1"/>
</dbReference>